<dbReference type="Proteomes" id="UP000053244">
    <property type="component" value="Unassembled WGS sequence"/>
</dbReference>
<proteinExistence type="predicted"/>
<gene>
    <name evidence="2" type="ORF">ADL15_02780</name>
</gene>
<name>A0A0X3VB66_9ACTN</name>
<evidence type="ECO:0000256" key="1">
    <source>
        <dbReference type="SAM" id="SignalP"/>
    </source>
</evidence>
<evidence type="ECO:0000313" key="2">
    <source>
        <dbReference type="EMBL" id="KUL41948.1"/>
    </source>
</evidence>
<protein>
    <recommendedName>
        <fullName evidence="4">Necrosis inducing protein (NPP1)</fullName>
    </recommendedName>
</protein>
<dbReference type="RefSeq" id="WP_067684818.1">
    <property type="nucleotide sequence ID" value="NZ_LLZH01000008.1"/>
</dbReference>
<evidence type="ECO:0008006" key="4">
    <source>
        <dbReference type="Google" id="ProtNLM"/>
    </source>
</evidence>
<sequence length="258" mass="28300">MRRNRSLARIGAASGLAVLLLAVSAAPAFADPPHNLPQNAGGWEQSFSPAYDYDTDGCYATAAISPDGTLAPGLKTTGAVNGSCRDQSDLDNSQTYARSKCNNGWCAIVYASYFEKDQAVAGSGLGGHRHDWEHVISWVSQSSNQVEYVTTTQHSSQVTYTRAQVRFDGSHPKTVYHKDGLSTHFFRLANSNDEPPENHYHNWRYPPLVDWNGYPSLELRDKLMAADFGSATIKIKDGSFEYLLNVSKPAGITFDPYA</sequence>
<feature type="signal peptide" evidence="1">
    <location>
        <begin position="1"/>
        <end position="30"/>
    </location>
</feature>
<feature type="chain" id="PRO_5007055742" description="Necrosis inducing protein (NPP1)" evidence="1">
    <location>
        <begin position="31"/>
        <end position="258"/>
    </location>
</feature>
<dbReference type="PANTHER" id="PTHR33657">
    <property type="entry name" value="DOMAIN PROTEIN, PUTATIVE (AFU_ORTHOLOGUE AFUA_5G00600)-RELATED"/>
    <property type="match status" value="1"/>
</dbReference>
<dbReference type="AlphaFoldDB" id="A0A0X3VB66"/>
<dbReference type="PIRSF" id="PIRSF029958">
    <property type="entry name" value="Necrosis-inducing_protein"/>
    <property type="match status" value="1"/>
</dbReference>
<dbReference type="EMBL" id="LLZH01000008">
    <property type="protein sequence ID" value="KUL41948.1"/>
    <property type="molecule type" value="Genomic_DNA"/>
</dbReference>
<reference evidence="2 3" key="1">
    <citation type="submission" date="2015-10" db="EMBL/GenBank/DDBJ databases">
        <authorList>
            <person name="Gilbert D.G."/>
        </authorList>
    </citation>
    <scope>NUCLEOTIDE SEQUENCE [LARGE SCALE GENOMIC DNA]</scope>
    <source>
        <strain evidence="2 3">NRRL B-16712</strain>
    </source>
</reference>
<evidence type="ECO:0000313" key="3">
    <source>
        <dbReference type="Proteomes" id="UP000053244"/>
    </source>
</evidence>
<dbReference type="Pfam" id="PF05630">
    <property type="entry name" value="NPP1"/>
    <property type="match status" value="1"/>
</dbReference>
<keyword evidence="3" id="KW-1185">Reference proteome</keyword>
<dbReference type="PANTHER" id="PTHR33657:SF6">
    <property type="entry name" value="SECRETED PROTEIN"/>
    <property type="match status" value="1"/>
</dbReference>
<dbReference type="InterPro" id="IPR008701">
    <property type="entry name" value="NPP1"/>
</dbReference>
<keyword evidence="1" id="KW-0732">Signal</keyword>
<dbReference type="OrthoDB" id="4274514at2"/>
<accession>A0A0X3VB66</accession>
<organism evidence="2 3">
    <name type="scientific">Actinoplanes awajinensis subsp. mycoplanecinus</name>
    <dbReference type="NCBI Taxonomy" id="135947"/>
    <lineage>
        <taxon>Bacteria</taxon>
        <taxon>Bacillati</taxon>
        <taxon>Actinomycetota</taxon>
        <taxon>Actinomycetes</taxon>
        <taxon>Micromonosporales</taxon>
        <taxon>Micromonosporaceae</taxon>
        <taxon>Actinoplanes</taxon>
    </lineage>
</organism>
<comment type="caution">
    <text evidence="2">The sequence shown here is derived from an EMBL/GenBank/DDBJ whole genome shotgun (WGS) entry which is preliminary data.</text>
</comment>